<dbReference type="AlphaFoldDB" id="A0A1C9IFP3"/>
<evidence type="ECO:0000256" key="2">
    <source>
        <dbReference type="ARBA" id="ARBA00022679"/>
    </source>
</evidence>
<gene>
    <name evidence="7" type="primary">cpsK</name>
    <name evidence="14" type="ORF">CWI26_03710</name>
    <name evidence="10" type="ORF">YS181-orf11</name>
    <name evidence="11" type="ORF">YS190-orf11</name>
    <name evidence="4" type="ORF">YS201-orf11</name>
    <name evidence="12" type="ORF">YS210-orf11</name>
    <name evidence="13" type="ORF">YS249-orf11</name>
    <name evidence="5" type="ORF">YS351-orf11</name>
    <name evidence="8" type="ORF">YS494-orf11</name>
    <name evidence="6" type="ORF">YS576-orf11</name>
    <name evidence="7" type="ORF">YS577-orf11</name>
    <name evidence="9" type="ORF">YS602-orf11</name>
</gene>
<evidence type="ECO:0000313" key="5">
    <source>
        <dbReference type="EMBL" id="AOP02753.1"/>
    </source>
</evidence>
<dbReference type="EMBL" id="KT163367">
    <property type="protein sequence ID" value="AOP03637.1"/>
    <property type="molecule type" value="Genomic_DNA"/>
</dbReference>
<evidence type="ECO:0000313" key="10">
    <source>
        <dbReference type="EMBL" id="AOP03585.1"/>
    </source>
</evidence>
<dbReference type="RefSeq" id="WP_100664883.1">
    <property type="nucleotide sequence ID" value="NZ_CP024974.1"/>
</dbReference>
<evidence type="ECO:0000313" key="6">
    <source>
        <dbReference type="EMBL" id="AOP03133.1"/>
    </source>
</evidence>
<dbReference type="EMBL" id="KT163372">
    <property type="protein sequence ID" value="AOP03789.1"/>
    <property type="molecule type" value="Genomic_DNA"/>
</dbReference>
<evidence type="ECO:0000313" key="9">
    <source>
        <dbReference type="EMBL" id="AOP03465.1"/>
    </source>
</evidence>
<evidence type="ECO:0000313" key="11">
    <source>
        <dbReference type="EMBL" id="AOP03637.1"/>
    </source>
</evidence>
<protein>
    <submittedName>
        <fullName evidence="7">Glycosyl transferase family 2</fullName>
    </submittedName>
</protein>
<dbReference type="CDD" id="cd00761">
    <property type="entry name" value="Glyco_tranf_GTA_type"/>
    <property type="match status" value="1"/>
</dbReference>
<dbReference type="InterPro" id="IPR001173">
    <property type="entry name" value="Glyco_trans_2-like"/>
</dbReference>
<dbReference type="EMBL" id="KT163377">
    <property type="protein sequence ID" value="AOP03926.1"/>
    <property type="molecule type" value="Genomic_DNA"/>
</dbReference>
<dbReference type="Pfam" id="PF00535">
    <property type="entry name" value="Glycos_transf_2"/>
    <property type="match status" value="1"/>
</dbReference>
<organism evidence="7">
    <name type="scientific">Streptococcus suis</name>
    <dbReference type="NCBI Taxonomy" id="1307"/>
    <lineage>
        <taxon>Bacteria</taxon>
        <taxon>Bacillati</taxon>
        <taxon>Bacillota</taxon>
        <taxon>Bacilli</taxon>
        <taxon>Lactobacillales</taxon>
        <taxon>Streptococcaceae</taxon>
        <taxon>Streptococcus</taxon>
    </lineage>
</organism>
<evidence type="ECO:0000313" key="7">
    <source>
        <dbReference type="EMBL" id="AOP03157.1"/>
    </source>
</evidence>
<keyword evidence="1" id="KW-0328">Glycosyltransferase</keyword>
<dbReference type="InterPro" id="IPR029044">
    <property type="entry name" value="Nucleotide-diphossugar_trans"/>
</dbReference>
<dbReference type="PANTHER" id="PTHR22916">
    <property type="entry name" value="GLYCOSYLTRANSFERASE"/>
    <property type="match status" value="1"/>
</dbReference>
<reference evidence="14 15" key="2">
    <citation type="submission" date="2017-11" db="EMBL/GenBank/DDBJ databases">
        <title>Genome analysis of Streptococcus suis serotype chz stain ah681.</title>
        <authorList>
            <person name="Pan Z."/>
            <person name="Zhang Y."/>
            <person name="Ma J."/>
            <person name="Lu P."/>
            <person name="Zhu Y."/>
            <person name="Zhong X."/>
            <person name="Dong W."/>
            <person name="Lu C."/>
            <person name="Yao H."/>
        </authorList>
    </citation>
    <scope>NUCLEOTIDE SEQUENCE [LARGE SCALE GENOMIC DNA]</scope>
    <source>
        <strain evidence="14 15">AH681</strain>
    </source>
</reference>
<evidence type="ECO:0000313" key="4">
    <source>
        <dbReference type="EMBL" id="AOP02577.1"/>
    </source>
</evidence>
<evidence type="ECO:0000259" key="3">
    <source>
        <dbReference type="Pfam" id="PF00535"/>
    </source>
</evidence>
<dbReference type="EMBL" id="CP025043">
    <property type="protein sequence ID" value="AUA18660.1"/>
    <property type="molecule type" value="Genomic_DNA"/>
</dbReference>
<dbReference type="Gene3D" id="3.90.550.10">
    <property type="entry name" value="Spore Coat Polysaccharide Biosynthesis Protein SpsA, Chain A"/>
    <property type="match status" value="1"/>
</dbReference>
<evidence type="ECO:0000256" key="1">
    <source>
        <dbReference type="ARBA" id="ARBA00022676"/>
    </source>
</evidence>
<accession>A0A1C9IFP3</accession>
<dbReference type="EMBL" id="KU665282">
    <property type="protein sequence ID" value="AOP03133.1"/>
    <property type="molecule type" value="Genomic_DNA"/>
</dbReference>
<feature type="domain" description="Glycosyltransferase 2-like" evidence="3">
    <location>
        <begin position="17"/>
        <end position="145"/>
    </location>
</feature>
<dbReference type="EMBL" id="KU665283">
    <property type="protein sequence ID" value="AOP03157.1"/>
    <property type="molecule type" value="Genomic_DNA"/>
</dbReference>
<proteinExistence type="predicted"/>
<dbReference type="EMBL" id="KT163365">
    <property type="protein sequence ID" value="AOP03585.1"/>
    <property type="molecule type" value="Genomic_DNA"/>
</dbReference>
<evidence type="ECO:0000313" key="12">
    <source>
        <dbReference type="EMBL" id="AOP03789.1"/>
    </source>
</evidence>
<dbReference type="PANTHER" id="PTHR22916:SF51">
    <property type="entry name" value="GLYCOSYLTRANSFERASE EPSH-RELATED"/>
    <property type="match status" value="1"/>
</dbReference>
<evidence type="ECO:0000313" key="13">
    <source>
        <dbReference type="EMBL" id="AOP03926.1"/>
    </source>
</evidence>
<dbReference type="GO" id="GO:0016757">
    <property type="term" value="F:glycosyltransferase activity"/>
    <property type="evidence" value="ECO:0007669"/>
    <property type="project" value="UniProtKB-KW"/>
</dbReference>
<dbReference type="EMBL" id="KU983473">
    <property type="protein sequence ID" value="AOP03397.1"/>
    <property type="molecule type" value="Genomic_DNA"/>
</dbReference>
<evidence type="ECO:0000313" key="14">
    <source>
        <dbReference type="EMBL" id="AUA18660.1"/>
    </source>
</evidence>
<evidence type="ECO:0000313" key="8">
    <source>
        <dbReference type="EMBL" id="AOP03397.1"/>
    </source>
</evidence>
<evidence type="ECO:0000313" key="15">
    <source>
        <dbReference type="Proteomes" id="UP000231863"/>
    </source>
</evidence>
<dbReference type="EMBL" id="KU665259">
    <property type="protein sequence ID" value="AOP02577.1"/>
    <property type="molecule type" value="Genomic_DNA"/>
</dbReference>
<sequence>MDLSMSENNICNKPKFSIIVPVYNVESTISRCLDSILNQTYEDYEVILINDGSTDSSLDICNQYKSIDRRIKVFTKINGGLSSARNTGITYAIGDYLCFVDSDDWIANDMLQHFEVLLKEHQPDIISTSYKITKKITDSEIDTSLVNTKIMTRTEALEYFLFEGMNSRVSDYPVWIKCYKKELFRNIKFPMGVLYEDYATNIRLIKKTKKYVKSSKICYFYYQGGSSIVRSGFKYKDSDLIHQSMLVEKLVSGESLLCQKFAKEKTARSYFSLLLKIAVYGFDESVSASVQKELVKNFSKQVRTHLKLLLRSSMPLNRKLLMLLMCIDYRLLLPLRIGVKK</sequence>
<reference evidence="7" key="1">
    <citation type="journal article" date="2016" name="Appl. Environ. Microbiol.">
        <title>Novel capsular polysaccharide Loci and new diagnostic tools for high-throughput capsular gene typing in Streptococcus suis.</title>
        <authorList>
            <person name="Zheng H."/>
            <person name="Bai X."/>
            <person name="Xu J."/>
        </authorList>
    </citation>
    <scope>NUCLEOTIDE SEQUENCE</scope>
    <source>
        <strain evidence="10">YS181</strain>
        <strain evidence="11">YS190</strain>
        <strain evidence="4">YS201</strain>
        <strain evidence="12">YS210</strain>
        <strain evidence="13">YS249</strain>
        <strain evidence="5">YS351</strain>
        <strain evidence="8">YS494</strain>
        <strain evidence="6">YS576</strain>
        <strain evidence="7">YS577</strain>
        <strain evidence="9">YS602</strain>
    </source>
</reference>
<dbReference type="SUPFAM" id="SSF53448">
    <property type="entry name" value="Nucleotide-diphospho-sugar transferases"/>
    <property type="match status" value="1"/>
</dbReference>
<name>A0A1C9IFP3_STRSU</name>
<keyword evidence="2 7" id="KW-0808">Transferase</keyword>
<dbReference type="Proteomes" id="UP000231863">
    <property type="component" value="Chromosome"/>
</dbReference>
<dbReference type="EMBL" id="KU983476">
    <property type="protein sequence ID" value="AOP03465.1"/>
    <property type="molecule type" value="Genomic_DNA"/>
</dbReference>
<dbReference type="EMBL" id="KU665266">
    <property type="protein sequence ID" value="AOP02753.1"/>
    <property type="molecule type" value="Genomic_DNA"/>
</dbReference>